<reference evidence="1" key="1">
    <citation type="journal article" name="BMC Genomics">
        <title>Long-read sequencing and de novo genome assembly of marine medaka (Oryzias melastigma).</title>
        <authorList>
            <person name="Liang P."/>
            <person name="Saqib H.S.A."/>
            <person name="Ni X."/>
            <person name="Shen Y."/>
        </authorList>
    </citation>
    <scope>NUCLEOTIDE SEQUENCE</scope>
    <source>
        <strain evidence="1">Bigg-433</strain>
    </source>
</reference>
<dbReference type="AlphaFoldDB" id="A0A834BUR8"/>
<proteinExistence type="predicted"/>
<gene>
    <name evidence="1" type="ORF">FQA47_006651</name>
</gene>
<comment type="caution">
    <text evidence="1">The sequence shown here is derived from an EMBL/GenBank/DDBJ whole genome shotgun (WGS) entry which is preliminary data.</text>
</comment>
<evidence type="ECO:0000313" key="1">
    <source>
        <dbReference type="EMBL" id="KAF6717642.1"/>
    </source>
</evidence>
<sequence>MHEDFFVGLSVCTNDLSLTALKCVDAFDLEKHLDTTAAAYTQCSLRAPECDMSNVIFSPSWECYQRITTHSRSSGLFSSGNIRNALKLREHKEKLLPNNQMRKGN</sequence>
<accession>A0A834BUR8</accession>
<evidence type="ECO:0000313" key="2">
    <source>
        <dbReference type="Proteomes" id="UP000646548"/>
    </source>
</evidence>
<dbReference type="Proteomes" id="UP000646548">
    <property type="component" value="Unassembled WGS sequence"/>
</dbReference>
<name>A0A834BUR8_ORYME</name>
<protein>
    <submittedName>
        <fullName evidence="1">Uncharacterized protein</fullName>
    </submittedName>
</protein>
<organism evidence="1 2">
    <name type="scientific">Oryzias melastigma</name>
    <name type="common">Marine medaka</name>
    <dbReference type="NCBI Taxonomy" id="30732"/>
    <lineage>
        <taxon>Eukaryota</taxon>
        <taxon>Metazoa</taxon>
        <taxon>Chordata</taxon>
        <taxon>Craniata</taxon>
        <taxon>Vertebrata</taxon>
        <taxon>Euteleostomi</taxon>
        <taxon>Actinopterygii</taxon>
        <taxon>Neopterygii</taxon>
        <taxon>Teleostei</taxon>
        <taxon>Neoteleostei</taxon>
        <taxon>Acanthomorphata</taxon>
        <taxon>Ovalentaria</taxon>
        <taxon>Atherinomorphae</taxon>
        <taxon>Beloniformes</taxon>
        <taxon>Adrianichthyidae</taxon>
        <taxon>Oryziinae</taxon>
        <taxon>Oryzias</taxon>
    </lineage>
</organism>
<dbReference type="EMBL" id="WKFB01000819">
    <property type="protein sequence ID" value="KAF6717642.1"/>
    <property type="molecule type" value="Genomic_DNA"/>
</dbReference>